<comment type="caution">
    <text evidence="2">The sequence shown here is derived from an EMBL/GenBank/DDBJ whole genome shotgun (WGS) entry which is preliminary data.</text>
</comment>
<dbReference type="Pfam" id="PF13487">
    <property type="entry name" value="HD_5"/>
    <property type="match status" value="1"/>
</dbReference>
<dbReference type="InterPro" id="IPR003607">
    <property type="entry name" value="HD/PDEase_dom"/>
</dbReference>
<reference evidence="2" key="1">
    <citation type="journal article" date="2014" name="Int. J. Syst. Evol. Microbiol.">
        <title>Complete genome sequence of Corynebacterium casei LMG S-19264T (=DSM 44701T), isolated from a smear-ripened cheese.</title>
        <authorList>
            <consortium name="US DOE Joint Genome Institute (JGI-PGF)"/>
            <person name="Walter F."/>
            <person name="Albersmeier A."/>
            <person name="Kalinowski J."/>
            <person name="Ruckert C."/>
        </authorList>
    </citation>
    <scope>NUCLEOTIDE SEQUENCE</scope>
    <source>
        <strain evidence="2">KCTC 42651</strain>
    </source>
</reference>
<dbReference type="SMART" id="SM00471">
    <property type="entry name" value="HDc"/>
    <property type="match status" value="1"/>
</dbReference>
<dbReference type="PANTHER" id="PTHR45228">
    <property type="entry name" value="CYCLIC DI-GMP PHOSPHODIESTERASE TM_0186-RELATED"/>
    <property type="match status" value="1"/>
</dbReference>
<sequence>MSEELRTSETSESLTDALLQTMHQASGEVLHQHAAKVGLITHLLAIAMGHDESEAAAFAYAGTMHDVGRSAMSDALFGKNGVLNAEEVTEVRRHTGHGAMLLEDAGYDPDGLVIQCALHHHERFDGTGYPAGLKGEKIPLVARLVAVADVYDALRAARPYKPAMDHETACRIILEGDERCQPSHFDPAVLQAFRDNAEAIRRLWDPVS</sequence>
<evidence type="ECO:0000313" key="2">
    <source>
        <dbReference type="EMBL" id="GHD59664.1"/>
    </source>
</evidence>
<organism evidence="2 3">
    <name type="scientific">Thalassobaculum fulvum</name>
    <dbReference type="NCBI Taxonomy" id="1633335"/>
    <lineage>
        <taxon>Bacteria</taxon>
        <taxon>Pseudomonadati</taxon>
        <taxon>Pseudomonadota</taxon>
        <taxon>Alphaproteobacteria</taxon>
        <taxon>Rhodospirillales</taxon>
        <taxon>Thalassobaculaceae</taxon>
        <taxon>Thalassobaculum</taxon>
    </lineage>
</organism>
<dbReference type="GO" id="GO:0008081">
    <property type="term" value="F:phosphoric diester hydrolase activity"/>
    <property type="evidence" value="ECO:0007669"/>
    <property type="project" value="UniProtKB-ARBA"/>
</dbReference>
<gene>
    <name evidence="2" type="ORF">GCM10017083_44390</name>
</gene>
<evidence type="ECO:0000313" key="3">
    <source>
        <dbReference type="Proteomes" id="UP000630353"/>
    </source>
</evidence>
<evidence type="ECO:0000259" key="1">
    <source>
        <dbReference type="PROSITE" id="PS51832"/>
    </source>
</evidence>
<dbReference type="Gene3D" id="1.10.3210.10">
    <property type="entry name" value="Hypothetical protein af1432"/>
    <property type="match status" value="1"/>
</dbReference>
<dbReference type="InterPro" id="IPR052020">
    <property type="entry name" value="Cyclic_di-GMP/3'3'-cGAMP_PDE"/>
</dbReference>
<dbReference type="PROSITE" id="PS51832">
    <property type="entry name" value="HD_GYP"/>
    <property type="match status" value="1"/>
</dbReference>
<keyword evidence="3" id="KW-1185">Reference proteome</keyword>
<feature type="domain" description="HD-GYP" evidence="1">
    <location>
        <begin position="8"/>
        <end position="208"/>
    </location>
</feature>
<reference evidence="2" key="2">
    <citation type="submission" date="2020-09" db="EMBL/GenBank/DDBJ databases">
        <authorList>
            <person name="Sun Q."/>
            <person name="Kim S."/>
        </authorList>
    </citation>
    <scope>NUCLEOTIDE SEQUENCE</scope>
    <source>
        <strain evidence="2">KCTC 42651</strain>
    </source>
</reference>
<dbReference type="CDD" id="cd00077">
    <property type="entry name" value="HDc"/>
    <property type="match status" value="1"/>
</dbReference>
<dbReference type="AlphaFoldDB" id="A0A918XVX8"/>
<name>A0A918XVX8_9PROT</name>
<dbReference type="SUPFAM" id="SSF109604">
    <property type="entry name" value="HD-domain/PDEase-like"/>
    <property type="match status" value="1"/>
</dbReference>
<dbReference type="PANTHER" id="PTHR45228:SF8">
    <property type="entry name" value="TWO-COMPONENT RESPONSE REGULATOR-RELATED"/>
    <property type="match status" value="1"/>
</dbReference>
<dbReference type="InterPro" id="IPR037522">
    <property type="entry name" value="HD_GYP_dom"/>
</dbReference>
<proteinExistence type="predicted"/>
<dbReference type="RefSeq" id="WP_189993767.1">
    <property type="nucleotide sequence ID" value="NZ_BMZS01000011.1"/>
</dbReference>
<protein>
    <recommendedName>
        <fullName evidence="1">HD-GYP domain-containing protein</fullName>
    </recommendedName>
</protein>
<accession>A0A918XVX8</accession>
<dbReference type="EMBL" id="BMZS01000011">
    <property type="protein sequence ID" value="GHD59664.1"/>
    <property type="molecule type" value="Genomic_DNA"/>
</dbReference>
<dbReference type="Proteomes" id="UP000630353">
    <property type="component" value="Unassembled WGS sequence"/>
</dbReference>